<accession>F5YHH2</accession>
<dbReference type="HOGENOM" id="CLU_032724_0_0_12"/>
<dbReference type="eggNOG" id="ENOG50348TB">
    <property type="taxonomic scope" value="Bacteria"/>
</dbReference>
<reference evidence="2" key="1">
    <citation type="submission" date="2009-12" db="EMBL/GenBank/DDBJ databases">
        <title>Complete sequence of Treponema primitia strain ZAS-2.</title>
        <authorList>
            <person name="Tetu S.G."/>
            <person name="Matson E."/>
            <person name="Ren Q."/>
            <person name="Seshadri R."/>
            <person name="Elbourne L."/>
            <person name="Hassan K.A."/>
            <person name="Durkin A."/>
            <person name="Radune D."/>
            <person name="Mohamoud Y."/>
            <person name="Shay R."/>
            <person name="Jin S."/>
            <person name="Zhang X."/>
            <person name="Lucey K."/>
            <person name="Ballor N.R."/>
            <person name="Ottesen E."/>
            <person name="Rosenthal R."/>
            <person name="Allen A."/>
            <person name="Leadbetter J.R."/>
            <person name="Paulsen I.T."/>
        </authorList>
    </citation>
    <scope>NUCLEOTIDE SEQUENCE [LARGE SCALE GENOMIC DNA]</scope>
    <source>
        <strain evidence="2">ATCC BAA-887 / DSM 12427 / ZAS-2</strain>
    </source>
</reference>
<dbReference type="OrthoDB" id="366890at2"/>
<dbReference type="STRING" id="545694.TREPR_2407"/>
<dbReference type="RefSeq" id="WP_015707797.1">
    <property type="nucleotide sequence ID" value="NC_015578.1"/>
</dbReference>
<sequence>MAAPGYRFRIYRVFLICAFFIGFFRLEALPFTVISPGDPVLEDLRFLVRESGLSFRSFTPPLSRDEVQQILEDIDEGALSDASREAWRRVQDALAPPLLYQNGVFGLSAHIRANPEIHIRTNNDIPFSRGDTEAPQFLVLPLNFYFADTVQLVVEPLITADPTYYTEKDAYWGSNVVYDPDRFDMNMPLRAFIAAGGPWWNFQLGRDRVSYGVGHTGNLAISDNPDYYDFARLSFFSKNFKYSLFMSQLPMNITELIGPARTSPPFYDPDTDLQRTTNRYMYMHRVDARLFKRLSIGLSEGIMAGDGPPEIRFMNPFVLFHSLFAWNDYDQWGDKYAKNAIPDGETNEKFGDMVGSIMSLDIEWAIIPSLALYGQFVMNEFASSFETGHQNPPDGLGFLAGVEHARSFKGWRALIYGEFVYTEPYVYTLSTPFSSFIWMRKLSDNTETKKLRYLWIGHPEGRDAILFALGAGLSRGNLGFSLDLSFINKGEHGILWDWVKTQEAREEGVLSGRVEHKLAGGFETVWKPISLLTLSGYIGGAVVLDADHVKGRDEYGLEFIFSAAFSY</sequence>
<dbReference type="EMBL" id="CP001843">
    <property type="protein sequence ID" value="AEF87008.1"/>
    <property type="molecule type" value="Genomic_DNA"/>
</dbReference>
<dbReference type="AlphaFoldDB" id="F5YHH2"/>
<organism evidence="1 2">
    <name type="scientific">Treponema primitia (strain ATCC BAA-887 / DSM 12427 / ZAS-2)</name>
    <dbReference type="NCBI Taxonomy" id="545694"/>
    <lineage>
        <taxon>Bacteria</taxon>
        <taxon>Pseudomonadati</taxon>
        <taxon>Spirochaetota</taxon>
        <taxon>Spirochaetia</taxon>
        <taxon>Spirochaetales</taxon>
        <taxon>Treponemataceae</taxon>
        <taxon>Treponema</taxon>
    </lineage>
</organism>
<evidence type="ECO:0000313" key="2">
    <source>
        <dbReference type="Proteomes" id="UP000009223"/>
    </source>
</evidence>
<reference evidence="1 2" key="2">
    <citation type="journal article" date="2011" name="ISME J.">
        <title>RNA-seq reveals cooperative metabolic interactions between two termite-gut spirochete species in co-culture.</title>
        <authorList>
            <person name="Rosenthal A.Z."/>
            <person name="Matson E.G."/>
            <person name="Eldar A."/>
            <person name="Leadbetter J.R."/>
        </authorList>
    </citation>
    <scope>NUCLEOTIDE SEQUENCE [LARGE SCALE GENOMIC DNA]</scope>
    <source>
        <strain evidence="2">ATCC BAA-887 / DSM 12427 / ZAS-2</strain>
    </source>
</reference>
<keyword evidence="2" id="KW-1185">Reference proteome</keyword>
<evidence type="ECO:0000313" key="1">
    <source>
        <dbReference type="EMBL" id="AEF87008.1"/>
    </source>
</evidence>
<evidence type="ECO:0008006" key="3">
    <source>
        <dbReference type="Google" id="ProtNLM"/>
    </source>
</evidence>
<dbReference type="Proteomes" id="UP000009223">
    <property type="component" value="Chromosome"/>
</dbReference>
<dbReference type="KEGG" id="tpi:TREPR_2407"/>
<proteinExistence type="predicted"/>
<dbReference type="Pfam" id="PF14052">
    <property type="entry name" value="Caps_assemb_Wzi"/>
    <property type="match status" value="1"/>
</dbReference>
<gene>
    <name evidence="1" type="ordered locus">TREPR_2407</name>
</gene>
<dbReference type="Gene3D" id="2.40.160.130">
    <property type="entry name" value="Capsule assembly protein Wzi"/>
    <property type="match status" value="1"/>
</dbReference>
<dbReference type="InterPro" id="IPR038636">
    <property type="entry name" value="Wzi_sf"/>
</dbReference>
<name>F5YHH2_TREPZ</name>
<dbReference type="InterPro" id="IPR026950">
    <property type="entry name" value="Caps_assemb_Wzi"/>
</dbReference>
<protein>
    <recommendedName>
        <fullName evidence="3">Capsule assembly Wzi family protein</fullName>
    </recommendedName>
</protein>